<dbReference type="Proteomes" id="UP000029226">
    <property type="component" value="Unassembled WGS sequence"/>
</dbReference>
<evidence type="ECO:0000313" key="2">
    <source>
        <dbReference type="Proteomes" id="UP000029226"/>
    </source>
</evidence>
<evidence type="ECO:0000313" key="1">
    <source>
        <dbReference type="EMBL" id="GAK99965.1"/>
    </source>
</evidence>
<reference evidence="1 2" key="1">
    <citation type="journal article" date="2014" name="Genome Announc.">
        <title>Draft Genome Sequences of Marine Flavobacterium Nonlabens Strains NR17, NR24, NR27, NR32, NR33, and Ara13.</title>
        <authorList>
            <person name="Nakanishi M."/>
            <person name="Meirelles P."/>
            <person name="Suzuki R."/>
            <person name="Takatani N."/>
            <person name="Mino S."/>
            <person name="Suda W."/>
            <person name="Oshima K."/>
            <person name="Hattori M."/>
            <person name="Ohkuma M."/>
            <person name="Hosokawa M."/>
            <person name="Miyashita K."/>
            <person name="Thompson F.L."/>
            <person name="Niwa A."/>
            <person name="Sawabe T."/>
            <person name="Sawabe T."/>
        </authorList>
    </citation>
    <scope>NUCLEOTIDE SEQUENCE [LARGE SCALE GENOMIC DNA]</scope>
    <source>
        <strain evidence="2">JCM19314</strain>
    </source>
</reference>
<gene>
    <name evidence="1" type="ORF">JCM19314_1150</name>
</gene>
<organism evidence="1 2">
    <name type="scientific">Nonlabens ulvanivorans</name>
    <name type="common">Persicivirga ulvanivorans</name>
    <dbReference type="NCBI Taxonomy" id="906888"/>
    <lineage>
        <taxon>Bacteria</taxon>
        <taxon>Pseudomonadati</taxon>
        <taxon>Bacteroidota</taxon>
        <taxon>Flavobacteriia</taxon>
        <taxon>Flavobacteriales</taxon>
        <taxon>Flavobacteriaceae</taxon>
        <taxon>Nonlabens</taxon>
    </lineage>
</organism>
<dbReference type="AlphaFoldDB" id="A0A090QAH7"/>
<dbReference type="EMBL" id="BBMM01000003">
    <property type="protein sequence ID" value="GAK99965.1"/>
    <property type="molecule type" value="Genomic_DNA"/>
</dbReference>
<protein>
    <submittedName>
        <fullName evidence="1">Uncharacterized protein</fullName>
    </submittedName>
</protein>
<dbReference type="PROSITE" id="PS51257">
    <property type="entry name" value="PROKAR_LIPOPROTEIN"/>
    <property type="match status" value="1"/>
</dbReference>
<proteinExistence type="predicted"/>
<name>A0A090QAH7_NONUL</name>
<sequence>MKAFKYLLFIFIIISCKDQSPTNVFTPIATTNISSFEIQNPIENDTILYFNNFKSSYVDQRQLEIWLPQGYPLTGVDYKLLYMHDGQNVFNKSSSNYGKAWEIDEKMDSLSVINAIKLPL</sequence>
<dbReference type="Gene3D" id="3.40.50.1820">
    <property type="entry name" value="alpha/beta hydrolase"/>
    <property type="match status" value="1"/>
</dbReference>
<dbReference type="InterPro" id="IPR029058">
    <property type="entry name" value="AB_hydrolase_fold"/>
</dbReference>
<accession>A0A090QAH7</accession>
<comment type="caution">
    <text evidence="1">The sequence shown here is derived from an EMBL/GenBank/DDBJ whole genome shotgun (WGS) entry which is preliminary data.</text>
</comment>